<evidence type="ECO:0000313" key="3">
    <source>
        <dbReference type="Proteomes" id="UP000033710"/>
    </source>
</evidence>
<comment type="caution">
    <text evidence="2">The sequence shown here is derived from an EMBL/GenBank/DDBJ whole genome shotgun (WGS) entry which is preliminary data.</text>
</comment>
<proteinExistence type="predicted"/>
<name>A0A0F2M0S0_SPOSC</name>
<dbReference type="Proteomes" id="UP000033710">
    <property type="component" value="Unassembled WGS sequence"/>
</dbReference>
<reference evidence="2 3" key="2">
    <citation type="journal article" date="2015" name="Eukaryot. Cell">
        <title>Asexual propagation of a virulent clone complex in a human and feline outbreak of sporotrichosis.</title>
        <authorList>
            <person name="Teixeira Mde M."/>
            <person name="Rodrigues A.M."/>
            <person name="Tsui C.K."/>
            <person name="de Almeida L.G."/>
            <person name="Van Diepeningen A.D."/>
            <person name="van den Ende B.G."/>
            <person name="Fernandes G.F."/>
            <person name="Kano R."/>
            <person name="Hamelin R.C."/>
            <person name="Lopes-Bezerra L.M."/>
            <person name="Vasconcelos A.T."/>
            <person name="de Hoog S."/>
            <person name="de Camargo Z.P."/>
            <person name="Felipe M.S."/>
        </authorList>
    </citation>
    <scope>NUCLEOTIDE SEQUENCE [LARGE SCALE GENOMIC DNA]</scope>
    <source>
        <strain evidence="2 3">1099-18</strain>
    </source>
</reference>
<sequence length="108" mass="12073">MLGARWDSEPNQLAAIRMSWRDGRWGASEEKKKDSSWKVAATFRARRAQRRVGWASTHTRTVGGGRQERGTRDVDEDVDVEGAGVDSDNVRGRVGKWEWNMRAGADGG</sequence>
<dbReference type="KEGG" id="ssck:SPSK_03742"/>
<dbReference type="RefSeq" id="XP_016585031.1">
    <property type="nucleotide sequence ID" value="XM_016730576.1"/>
</dbReference>
<evidence type="ECO:0000313" key="2">
    <source>
        <dbReference type="EMBL" id="KJR82355.1"/>
    </source>
</evidence>
<dbReference type="GeneID" id="27665853"/>
<dbReference type="EMBL" id="AXCR01000010">
    <property type="protein sequence ID" value="KJR82355.1"/>
    <property type="molecule type" value="Genomic_DNA"/>
</dbReference>
<dbReference type="AlphaFoldDB" id="A0A0F2M0S0"/>
<protein>
    <submittedName>
        <fullName evidence="2">Uncharacterized protein</fullName>
    </submittedName>
</protein>
<evidence type="ECO:0000256" key="1">
    <source>
        <dbReference type="SAM" id="MobiDB-lite"/>
    </source>
</evidence>
<reference evidence="2 3" key="1">
    <citation type="journal article" date="2014" name="BMC Genomics">
        <title>Comparative genomics of the major fungal agents of human and animal Sporotrichosis: Sporothrix schenckii and Sporothrix brasiliensis.</title>
        <authorList>
            <person name="Teixeira M.M."/>
            <person name="de Almeida L.G."/>
            <person name="Kubitschek-Barreira P."/>
            <person name="Alves F.L."/>
            <person name="Kioshima E.S."/>
            <person name="Abadio A.K."/>
            <person name="Fernandes L."/>
            <person name="Derengowski L.S."/>
            <person name="Ferreira K.S."/>
            <person name="Souza R.C."/>
            <person name="Ruiz J.C."/>
            <person name="de Andrade N.C."/>
            <person name="Paes H.C."/>
            <person name="Nicola A.M."/>
            <person name="Albuquerque P."/>
            <person name="Gerber A.L."/>
            <person name="Martins V.P."/>
            <person name="Peconick L.D."/>
            <person name="Neto A.V."/>
            <person name="Chaucanez C.B."/>
            <person name="Silva P.A."/>
            <person name="Cunha O.L."/>
            <person name="de Oliveira F.F."/>
            <person name="dos Santos T.C."/>
            <person name="Barros A.L."/>
            <person name="Soares M.A."/>
            <person name="de Oliveira L.M."/>
            <person name="Marini M.M."/>
            <person name="Villalobos-Duno H."/>
            <person name="Cunha M.M."/>
            <person name="de Hoog S."/>
            <person name="da Silveira J.F."/>
            <person name="Henrissat B."/>
            <person name="Nino-Vega G.A."/>
            <person name="Cisalpino P.S."/>
            <person name="Mora-Montes H.M."/>
            <person name="Almeida S.R."/>
            <person name="Stajich J.E."/>
            <person name="Lopes-Bezerra L.M."/>
            <person name="Vasconcelos A.T."/>
            <person name="Felipe M.S."/>
        </authorList>
    </citation>
    <scope>NUCLEOTIDE SEQUENCE [LARGE SCALE GENOMIC DNA]</scope>
    <source>
        <strain evidence="2 3">1099-18</strain>
    </source>
</reference>
<organism evidence="2 3">
    <name type="scientific">Sporothrix schenckii 1099-18</name>
    <dbReference type="NCBI Taxonomy" id="1397361"/>
    <lineage>
        <taxon>Eukaryota</taxon>
        <taxon>Fungi</taxon>
        <taxon>Dikarya</taxon>
        <taxon>Ascomycota</taxon>
        <taxon>Pezizomycotina</taxon>
        <taxon>Sordariomycetes</taxon>
        <taxon>Sordariomycetidae</taxon>
        <taxon>Ophiostomatales</taxon>
        <taxon>Ophiostomataceae</taxon>
        <taxon>Sporothrix</taxon>
    </lineage>
</organism>
<dbReference type="VEuPathDB" id="FungiDB:SPSK_03742"/>
<feature type="region of interest" description="Disordered" evidence="1">
    <location>
        <begin position="50"/>
        <end position="89"/>
    </location>
</feature>
<gene>
    <name evidence="2" type="ORF">SPSK_03742</name>
</gene>
<accession>A0A0F2M0S0</accession>